<feature type="domain" description="AtuA-like ferredoxin-fold" evidence="2">
    <location>
        <begin position="510"/>
        <end position="604"/>
    </location>
</feature>
<name>A0A0F2MCU3_SPOSC</name>
<gene>
    <name evidence="3" type="ORF">SPSK_08846</name>
</gene>
<dbReference type="Pfam" id="PF23544">
    <property type="entry name" value="AtuA_ferredoxin"/>
    <property type="match status" value="1"/>
</dbReference>
<organism evidence="3 4">
    <name type="scientific">Sporothrix schenckii 1099-18</name>
    <dbReference type="NCBI Taxonomy" id="1397361"/>
    <lineage>
        <taxon>Eukaryota</taxon>
        <taxon>Fungi</taxon>
        <taxon>Dikarya</taxon>
        <taxon>Ascomycota</taxon>
        <taxon>Pezizomycotina</taxon>
        <taxon>Sordariomycetes</taxon>
        <taxon>Sordariomycetidae</taxon>
        <taxon>Ophiostomatales</taxon>
        <taxon>Ophiostomataceae</taxon>
        <taxon>Sporothrix</taxon>
    </lineage>
</organism>
<proteinExistence type="predicted"/>
<dbReference type="PANTHER" id="PTHR47585">
    <property type="match status" value="1"/>
</dbReference>
<dbReference type="InterPro" id="IPR056362">
    <property type="entry name" value="AtuA-like_ferredoxin_dom"/>
</dbReference>
<dbReference type="PANTHER" id="PTHR47585:SF2">
    <property type="entry name" value="DUF1446 DOMAIN PROTEIN (AFU_ORTHOLOGUE AFUA_6G11420)"/>
    <property type="match status" value="1"/>
</dbReference>
<reference evidence="3 4" key="1">
    <citation type="journal article" date="2014" name="BMC Genomics">
        <title>Comparative genomics of the major fungal agents of human and animal Sporotrichosis: Sporothrix schenckii and Sporothrix brasiliensis.</title>
        <authorList>
            <person name="Teixeira M.M."/>
            <person name="de Almeida L.G."/>
            <person name="Kubitschek-Barreira P."/>
            <person name="Alves F.L."/>
            <person name="Kioshima E.S."/>
            <person name="Abadio A.K."/>
            <person name="Fernandes L."/>
            <person name="Derengowski L.S."/>
            <person name="Ferreira K.S."/>
            <person name="Souza R.C."/>
            <person name="Ruiz J.C."/>
            <person name="de Andrade N.C."/>
            <person name="Paes H.C."/>
            <person name="Nicola A.M."/>
            <person name="Albuquerque P."/>
            <person name="Gerber A.L."/>
            <person name="Martins V.P."/>
            <person name="Peconick L.D."/>
            <person name="Neto A.V."/>
            <person name="Chaucanez C.B."/>
            <person name="Silva P.A."/>
            <person name="Cunha O.L."/>
            <person name="de Oliveira F.F."/>
            <person name="dos Santos T.C."/>
            <person name="Barros A.L."/>
            <person name="Soares M.A."/>
            <person name="de Oliveira L.M."/>
            <person name="Marini M.M."/>
            <person name="Villalobos-Duno H."/>
            <person name="Cunha M.M."/>
            <person name="de Hoog S."/>
            <person name="da Silveira J.F."/>
            <person name="Henrissat B."/>
            <person name="Nino-Vega G.A."/>
            <person name="Cisalpino P.S."/>
            <person name="Mora-Montes H.M."/>
            <person name="Almeida S.R."/>
            <person name="Stajich J.E."/>
            <person name="Lopes-Bezerra L.M."/>
            <person name="Vasconcelos A.T."/>
            <person name="Felipe M.S."/>
        </authorList>
    </citation>
    <scope>NUCLEOTIDE SEQUENCE [LARGE SCALE GENOMIC DNA]</scope>
    <source>
        <strain evidence="3 4">1099-18</strain>
    </source>
</reference>
<accession>A0A0F2MCU3</accession>
<dbReference type="Proteomes" id="UP000033710">
    <property type="component" value="Unassembled WGS sequence"/>
</dbReference>
<evidence type="ECO:0000313" key="3">
    <source>
        <dbReference type="EMBL" id="KJR85966.1"/>
    </source>
</evidence>
<reference evidence="3 4" key="2">
    <citation type="journal article" date="2015" name="Eukaryot. Cell">
        <title>Asexual propagation of a virulent clone complex in a human and feline outbreak of sporotrichosis.</title>
        <authorList>
            <person name="Teixeira Mde M."/>
            <person name="Rodrigues A.M."/>
            <person name="Tsui C.K."/>
            <person name="de Almeida L.G."/>
            <person name="Van Diepeningen A.D."/>
            <person name="van den Ende B.G."/>
            <person name="Fernandes G.F."/>
            <person name="Kano R."/>
            <person name="Hamelin R.C."/>
            <person name="Lopes-Bezerra L.M."/>
            <person name="Vasconcelos A.T."/>
            <person name="de Hoog S."/>
            <person name="de Camargo Z.P."/>
            <person name="Felipe M.S."/>
        </authorList>
    </citation>
    <scope>NUCLEOTIDE SEQUENCE [LARGE SCALE GENOMIC DNA]</scope>
    <source>
        <strain evidence="3 4">1099-18</strain>
    </source>
</reference>
<dbReference type="KEGG" id="ssck:SPSK_08846"/>
<evidence type="ECO:0008006" key="5">
    <source>
        <dbReference type="Google" id="ProtNLM"/>
    </source>
</evidence>
<dbReference type="RefSeq" id="XP_016588642.1">
    <property type="nucleotide sequence ID" value="XM_016735432.1"/>
</dbReference>
<dbReference type="EMBL" id="AXCR01000007">
    <property type="protein sequence ID" value="KJR85966.1"/>
    <property type="molecule type" value="Genomic_DNA"/>
</dbReference>
<dbReference type="InterPro" id="IPR010839">
    <property type="entry name" value="AtuA_N"/>
</dbReference>
<evidence type="ECO:0000259" key="1">
    <source>
        <dbReference type="Pfam" id="PF07287"/>
    </source>
</evidence>
<dbReference type="VEuPathDB" id="FungiDB:SPSK_08846"/>
<feature type="domain" description="Acyclic terpene utilisation N-terminal" evidence="1">
    <location>
        <begin position="10"/>
        <end position="462"/>
    </location>
</feature>
<dbReference type="GeneID" id="27670709"/>
<dbReference type="AlphaFoldDB" id="A0A0F2MCU3"/>
<dbReference type="Pfam" id="PF07287">
    <property type="entry name" value="AtuA"/>
    <property type="match status" value="1"/>
</dbReference>
<dbReference type="OrthoDB" id="10265871at2759"/>
<comment type="caution">
    <text evidence="3">The sequence shown here is derived from an EMBL/GenBank/DDBJ whole genome shotgun (WGS) entry which is preliminary data.</text>
</comment>
<evidence type="ECO:0000259" key="2">
    <source>
        <dbReference type="Pfam" id="PF23544"/>
    </source>
</evidence>
<evidence type="ECO:0000313" key="4">
    <source>
        <dbReference type="Proteomes" id="UP000033710"/>
    </source>
</evidence>
<sequence length="616" mass="67360">MPSSTAKRPIRIAGASGGFTDRQRAIHDLAKNCNVDVIVGDWMSECTMTIHGALKVAREGKEDQGPGLFDPCFMGSLTPGLPVLQANGVKLAVNAGASDAELLAREVKSKITELGLSLKVAWIEGDEVTPQVKDLIAKGEKFTNLDTGKDLSEWGYEPIYAQCYLGGLGIAEAFRAGADIVVCGRVADAAPTIGAAAWWHGWDRSDLDALAGSLMAGHLIECSAYVTGGYYSAFKDLFDGCENLGFPIAAVEANGETVLTKEANTGGEVSVGTVTSQLVYEIQGPLYYNSDVTANIEGIKFTQTGKDEVRMTGVKGLPPPPTTKVGLTAQGGFQAEFHYLFVGLDIEKKAEWTERQIRYAMGKNIDKFTCLKFQLVGSVPENPDNQNSATADFRVFVQTRDPSVLGLGNMTGPNFTRWCMENFLQSAPGATIVPDQRQAAPKNIYEYWVALLPQEVVKHRAVLEWNNQVIDIPAPKITQVYGRRQNSYETEAPVDLATFGPTTRGPLGWVVLGRSGDKASDANIGLFVRHDDEWDWLRSLLTKDKFIELLAKEYLGHGLDRFEMPNLKTVHFLLKDHLDRGFNSTSSLDGLGKNLCEFIRCRHVDIPNKFLARGKV</sequence>
<protein>
    <recommendedName>
        <fullName evidence="5">DUF1446 domain protein</fullName>
    </recommendedName>
</protein>